<dbReference type="InterPro" id="IPR025737">
    <property type="entry name" value="FApF"/>
</dbReference>
<accession>A0A5J4FXE8</accession>
<gene>
    <name evidence="1" type="ORF">ULMS_02670</name>
</gene>
<comment type="caution">
    <text evidence="1">The sequence shown here is derived from an EMBL/GenBank/DDBJ whole genome shotgun (WGS) entry which is preliminary data.</text>
</comment>
<sequence>MLFLVSFHAFSQDEKAELITDRPDATEAPNTVPKGALQIETGAFYTSFEENSIKEETFVYNTTLLRYGLLENLELRLGWNFEEARTTVNGNVAPNVLSGLSPLLAGVKVNITEEKGLMPTIGLIGHLFLPFSAANDYKPENTAIDFRFAFDHTLSKKSSIAYNLGAQWEADTLGAAYIYTVAYGYSITDSYGFYLELYGDLPENSSANHFWDTGVTYLILPNLQLDATIGTSITKGQDLLVSAGLSYRIFK</sequence>
<dbReference type="EMBL" id="BKCF01000001">
    <property type="protein sequence ID" value="GEQ84759.1"/>
    <property type="molecule type" value="Genomic_DNA"/>
</dbReference>
<proteinExistence type="predicted"/>
<keyword evidence="2" id="KW-1185">Reference proteome</keyword>
<evidence type="ECO:0000313" key="1">
    <source>
        <dbReference type="EMBL" id="GEQ84759.1"/>
    </source>
</evidence>
<protein>
    <recommendedName>
        <fullName evidence="3">Transporter</fullName>
    </recommendedName>
</protein>
<evidence type="ECO:0000313" key="2">
    <source>
        <dbReference type="Proteomes" id="UP000326994"/>
    </source>
</evidence>
<dbReference type="Proteomes" id="UP000326994">
    <property type="component" value="Unassembled WGS sequence"/>
</dbReference>
<evidence type="ECO:0008006" key="3">
    <source>
        <dbReference type="Google" id="ProtNLM"/>
    </source>
</evidence>
<dbReference type="Pfam" id="PF13557">
    <property type="entry name" value="Phenol_MetA_deg"/>
    <property type="match status" value="1"/>
</dbReference>
<dbReference type="AlphaFoldDB" id="A0A5J4FXE8"/>
<name>A0A5J4FXE8_9FLAO</name>
<reference evidence="1 2" key="1">
    <citation type="submission" date="2019-08" db="EMBL/GenBank/DDBJ databases">
        <title>Ulvibacter marinistellae sp. nov., isolated from a starfish, Patiria pectinifera.</title>
        <authorList>
            <person name="Kawano K."/>
            <person name="Ushijima N."/>
            <person name="Kihara M."/>
            <person name="Itoh H."/>
        </authorList>
    </citation>
    <scope>NUCLEOTIDE SEQUENCE [LARGE SCALE GENOMIC DNA]</scope>
    <source>
        <strain evidence="1 2">KK4</strain>
    </source>
</reference>
<organism evidence="1 2">
    <name type="scientific">Patiriisocius marinistellae</name>
    <dbReference type="NCBI Taxonomy" id="2494560"/>
    <lineage>
        <taxon>Bacteria</taxon>
        <taxon>Pseudomonadati</taxon>
        <taxon>Bacteroidota</taxon>
        <taxon>Flavobacteriia</taxon>
        <taxon>Flavobacteriales</taxon>
        <taxon>Flavobacteriaceae</taxon>
        <taxon>Patiriisocius</taxon>
    </lineage>
</organism>